<evidence type="ECO:0000313" key="3">
    <source>
        <dbReference type="Proteomes" id="UP000054560"/>
    </source>
</evidence>
<gene>
    <name evidence="2" type="ORF">SARC_06892</name>
</gene>
<accession>A0A0L0FV88</accession>
<reference evidence="2 3" key="1">
    <citation type="submission" date="2011-02" db="EMBL/GenBank/DDBJ databases">
        <title>The Genome Sequence of Sphaeroforma arctica JP610.</title>
        <authorList>
            <consortium name="The Broad Institute Genome Sequencing Platform"/>
            <person name="Russ C."/>
            <person name="Cuomo C."/>
            <person name="Young S.K."/>
            <person name="Zeng Q."/>
            <person name="Gargeya S."/>
            <person name="Alvarado L."/>
            <person name="Berlin A."/>
            <person name="Chapman S.B."/>
            <person name="Chen Z."/>
            <person name="Freedman E."/>
            <person name="Gellesch M."/>
            <person name="Goldberg J."/>
            <person name="Griggs A."/>
            <person name="Gujja S."/>
            <person name="Heilman E."/>
            <person name="Heiman D."/>
            <person name="Howarth C."/>
            <person name="Mehta T."/>
            <person name="Neiman D."/>
            <person name="Pearson M."/>
            <person name="Roberts A."/>
            <person name="Saif S."/>
            <person name="Shea T."/>
            <person name="Shenoy N."/>
            <person name="Sisk P."/>
            <person name="Stolte C."/>
            <person name="Sykes S."/>
            <person name="White J."/>
            <person name="Yandava C."/>
            <person name="Burger G."/>
            <person name="Gray M.W."/>
            <person name="Holland P.W.H."/>
            <person name="King N."/>
            <person name="Lang F.B.F."/>
            <person name="Roger A.J."/>
            <person name="Ruiz-Trillo I."/>
            <person name="Haas B."/>
            <person name="Nusbaum C."/>
            <person name="Birren B."/>
        </authorList>
    </citation>
    <scope>NUCLEOTIDE SEQUENCE [LARGE SCALE GENOMIC DNA]</scope>
    <source>
        <strain evidence="2 3">JP610</strain>
    </source>
</reference>
<keyword evidence="3" id="KW-1185">Reference proteome</keyword>
<dbReference type="AlphaFoldDB" id="A0A0L0FV88"/>
<dbReference type="EMBL" id="KQ242111">
    <property type="protein sequence ID" value="KNC80765.1"/>
    <property type="molecule type" value="Genomic_DNA"/>
</dbReference>
<proteinExistence type="predicted"/>
<feature type="compositionally biased region" description="Low complexity" evidence="1">
    <location>
        <begin position="60"/>
        <end position="70"/>
    </location>
</feature>
<name>A0A0L0FV88_9EUKA</name>
<dbReference type="RefSeq" id="XP_014154667.1">
    <property type="nucleotide sequence ID" value="XM_014299192.1"/>
</dbReference>
<sequence>MFSVDVNVHLVPSTPHTFLFSVGLGAQFLSQNAYESRRNPENTIKGMLKRKSGQEEEEAASGSTTKGGAADSDDEETQRGGGSSRKAARIDPFAGATNHAIVKSQKLKSGKSVLEADYASRKASKKKKKKKKKKQETSEQDTTEKK</sequence>
<dbReference type="Proteomes" id="UP000054560">
    <property type="component" value="Unassembled WGS sequence"/>
</dbReference>
<organism evidence="2 3">
    <name type="scientific">Sphaeroforma arctica JP610</name>
    <dbReference type="NCBI Taxonomy" id="667725"/>
    <lineage>
        <taxon>Eukaryota</taxon>
        <taxon>Ichthyosporea</taxon>
        <taxon>Ichthyophonida</taxon>
        <taxon>Sphaeroforma</taxon>
    </lineage>
</organism>
<feature type="compositionally biased region" description="Basic residues" evidence="1">
    <location>
        <begin position="122"/>
        <end position="134"/>
    </location>
</feature>
<dbReference type="GeneID" id="25907396"/>
<evidence type="ECO:0000256" key="1">
    <source>
        <dbReference type="SAM" id="MobiDB-lite"/>
    </source>
</evidence>
<protein>
    <submittedName>
        <fullName evidence="2">Uncharacterized protein</fullName>
    </submittedName>
</protein>
<evidence type="ECO:0000313" key="2">
    <source>
        <dbReference type="EMBL" id="KNC80765.1"/>
    </source>
</evidence>
<feature type="region of interest" description="Disordered" evidence="1">
    <location>
        <begin position="36"/>
        <end position="146"/>
    </location>
</feature>